<feature type="region of interest" description="Disordered" evidence="1">
    <location>
        <begin position="517"/>
        <end position="540"/>
    </location>
</feature>
<feature type="compositionally biased region" description="Pro residues" evidence="1">
    <location>
        <begin position="457"/>
        <end position="471"/>
    </location>
</feature>
<evidence type="ECO:0000313" key="3">
    <source>
        <dbReference type="Proteomes" id="UP000762676"/>
    </source>
</evidence>
<feature type="compositionally biased region" description="Basic and acidic residues" evidence="1">
    <location>
        <begin position="320"/>
        <end position="333"/>
    </location>
</feature>
<protein>
    <submittedName>
        <fullName evidence="2">Uncharacterized protein</fullName>
    </submittedName>
</protein>
<feature type="compositionally biased region" description="Low complexity" evidence="1">
    <location>
        <begin position="397"/>
        <end position="406"/>
    </location>
</feature>
<comment type="caution">
    <text evidence="2">The sequence shown here is derived from an EMBL/GenBank/DDBJ whole genome shotgun (WGS) entry which is preliminary data.</text>
</comment>
<feature type="compositionally biased region" description="Acidic residues" evidence="1">
    <location>
        <begin position="523"/>
        <end position="540"/>
    </location>
</feature>
<evidence type="ECO:0000256" key="1">
    <source>
        <dbReference type="SAM" id="MobiDB-lite"/>
    </source>
</evidence>
<feature type="compositionally biased region" description="Polar residues" evidence="1">
    <location>
        <begin position="334"/>
        <end position="373"/>
    </location>
</feature>
<reference evidence="2 3" key="1">
    <citation type="journal article" date="2021" name="Elife">
        <title>Chloroplast acquisition without the gene transfer in kleptoplastic sea slugs, Plakobranchus ocellatus.</title>
        <authorList>
            <person name="Maeda T."/>
            <person name="Takahashi S."/>
            <person name="Yoshida T."/>
            <person name="Shimamura S."/>
            <person name="Takaki Y."/>
            <person name="Nagai Y."/>
            <person name="Toyoda A."/>
            <person name="Suzuki Y."/>
            <person name="Arimoto A."/>
            <person name="Ishii H."/>
            <person name="Satoh N."/>
            <person name="Nishiyama T."/>
            <person name="Hasebe M."/>
            <person name="Maruyama T."/>
            <person name="Minagawa J."/>
            <person name="Obokata J."/>
            <person name="Shigenobu S."/>
        </authorList>
    </citation>
    <scope>NUCLEOTIDE SEQUENCE [LARGE SCALE GENOMIC DNA]</scope>
</reference>
<feature type="compositionally biased region" description="Low complexity" evidence="1">
    <location>
        <begin position="20"/>
        <end position="32"/>
    </location>
</feature>
<organism evidence="2 3">
    <name type="scientific">Elysia marginata</name>
    <dbReference type="NCBI Taxonomy" id="1093978"/>
    <lineage>
        <taxon>Eukaryota</taxon>
        <taxon>Metazoa</taxon>
        <taxon>Spiralia</taxon>
        <taxon>Lophotrochozoa</taxon>
        <taxon>Mollusca</taxon>
        <taxon>Gastropoda</taxon>
        <taxon>Heterobranchia</taxon>
        <taxon>Euthyneura</taxon>
        <taxon>Panpulmonata</taxon>
        <taxon>Sacoglossa</taxon>
        <taxon>Placobranchoidea</taxon>
        <taxon>Plakobranchidae</taxon>
        <taxon>Elysia</taxon>
    </lineage>
</organism>
<evidence type="ECO:0000313" key="2">
    <source>
        <dbReference type="EMBL" id="GFS19348.1"/>
    </source>
</evidence>
<feature type="compositionally biased region" description="Low complexity" evidence="1">
    <location>
        <begin position="205"/>
        <end position="228"/>
    </location>
</feature>
<feature type="region of interest" description="Disordered" evidence="1">
    <location>
        <begin position="453"/>
        <end position="479"/>
    </location>
</feature>
<feature type="region of interest" description="Disordered" evidence="1">
    <location>
        <begin position="274"/>
        <end position="415"/>
    </location>
</feature>
<feature type="compositionally biased region" description="Low complexity" evidence="1">
    <location>
        <begin position="290"/>
        <end position="313"/>
    </location>
</feature>
<keyword evidence="3" id="KW-1185">Reference proteome</keyword>
<sequence>MTKSEGGRKSFSIDALLARSTSSYESSKDSSSNIGYDVSPTAYHSEDKNDGHIQNANINNNNTKDKRGKADSRHHVSDLGLHVERLRETPILNDDKRHGNSVSPPPWPLGFTSKNTENRESRKQLDPCATKINRNSQNVFPDKDIVSSSASKGLKAPDAHFLHTLNERRIHEKQETPSCFTSHHLEQPSLPLLLTSQHQQLKQASHVVSSSSPTPSRCSPPSSSSPVSTAEKITRHKDTHLVHPLAPSSLHYPGDLRLAQFPLHPFHSHLRTHNFPGHLSMPRPPQHIRTSNTNGNSINNSKVSSSFDDSLSSRYRHEHTHQDTQKFKDKADDSPTSPHRPTSSGKCRSPAQSPPRSAHSACSSPRSHTSESPAVSPKAIVGGSDNRGPPGTFRACSPSPQGHSPPGSIPGGAGGFIPRPGLLGLHHHGLTPAAGHLGFQNMFHGHGLYSYPGGSPAGPPHGPTPHHPGPPLMTGGTFPHPAAAEQALKLAQLQGINYAEWLARTGMYVSRMVDYPGGSVRDNDDDDDDVVVDNDDNDQR</sequence>
<name>A0AAV4JBN0_9GAST</name>
<proteinExistence type="predicted"/>
<dbReference type="EMBL" id="BMAT01006759">
    <property type="protein sequence ID" value="GFS19348.1"/>
    <property type="molecule type" value="Genomic_DNA"/>
</dbReference>
<feature type="region of interest" description="Disordered" evidence="1">
    <location>
        <begin position="201"/>
        <end position="232"/>
    </location>
</feature>
<feature type="compositionally biased region" description="Basic and acidic residues" evidence="1">
    <location>
        <begin position="63"/>
        <end position="98"/>
    </location>
</feature>
<accession>A0AAV4JBN0</accession>
<dbReference type="Proteomes" id="UP000762676">
    <property type="component" value="Unassembled WGS sequence"/>
</dbReference>
<gene>
    <name evidence="2" type="ORF">ElyMa_003287000</name>
</gene>
<feature type="region of interest" description="Disordered" evidence="1">
    <location>
        <begin position="20"/>
        <end position="124"/>
    </location>
</feature>
<dbReference type="AlphaFoldDB" id="A0AAV4JBN0"/>